<dbReference type="InterPro" id="IPR036871">
    <property type="entry name" value="PX_dom_sf"/>
</dbReference>
<evidence type="ECO:0000256" key="6">
    <source>
        <dbReference type="PIRNR" id="PIRNR027744"/>
    </source>
</evidence>
<dbReference type="InterPro" id="IPR036028">
    <property type="entry name" value="SH3-like_dom_sf"/>
</dbReference>
<dbReference type="EMBL" id="JAHWGI010000666">
    <property type="protein sequence ID" value="KAK3917037.1"/>
    <property type="molecule type" value="Genomic_DNA"/>
</dbReference>
<feature type="region of interest" description="Disordered" evidence="9">
    <location>
        <begin position="61"/>
        <end position="152"/>
    </location>
</feature>
<evidence type="ECO:0000259" key="11">
    <source>
        <dbReference type="PROSITE" id="PS50195"/>
    </source>
</evidence>
<dbReference type="GO" id="GO:0000278">
    <property type="term" value="P:mitotic cell cycle"/>
    <property type="evidence" value="ECO:0007669"/>
    <property type="project" value="InterPro"/>
</dbReference>
<dbReference type="PRINTS" id="PR00452">
    <property type="entry name" value="SH3DOMAIN"/>
</dbReference>
<feature type="domain" description="SH3" evidence="10">
    <location>
        <begin position="1"/>
        <end position="63"/>
    </location>
</feature>
<dbReference type="Gene3D" id="3.30.1520.10">
    <property type="entry name" value="Phox-like domain"/>
    <property type="match status" value="1"/>
</dbReference>
<dbReference type="Gene3D" id="1.20.1270.60">
    <property type="entry name" value="Arfaptin homology (AH) domain/BAR domain"/>
    <property type="match status" value="1"/>
</dbReference>
<evidence type="ECO:0000256" key="2">
    <source>
        <dbReference type="ARBA" id="ARBA00010883"/>
    </source>
</evidence>
<dbReference type="PANTHER" id="PTHR45827:SF1">
    <property type="entry name" value="SORTING NEXIN"/>
    <property type="match status" value="1"/>
</dbReference>
<dbReference type="PANTHER" id="PTHR45827">
    <property type="entry name" value="SORTING NEXIN"/>
    <property type="match status" value="1"/>
</dbReference>
<gene>
    <name evidence="12" type="ORF">KUF71_026049</name>
</gene>
<dbReference type="InterPro" id="IPR001452">
    <property type="entry name" value="SH3_domain"/>
</dbReference>
<dbReference type="Pfam" id="PF00787">
    <property type="entry name" value="PX"/>
    <property type="match status" value="1"/>
</dbReference>
<keyword evidence="3 8" id="KW-0728">SH3 domain</keyword>
<evidence type="ECO:0000256" key="5">
    <source>
        <dbReference type="ARBA" id="ARBA00023329"/>
    </source>
</evidence>
<dbReference type="Proteomes" id="UP001219518">
    <property type="component" value="Unassembled WGS sequence"/>
</dbReference>
<dbReference type="InterPro" id="IPR027267">
    <property type="entry name" value="AH/BAR_dom_sf"/>
</dbReference>
<evidence type="ECO:0000256" key="8">
    <source>
        <dbReference type="PROSITE-ProRule" id="PRU00192"/>
    </source>
</evidence>
<dbReference type="GO" id="GO:0005886">
    <property type="term" value="C:plasma membrane"/>
    <property type="evidence" value="ECO:0007669"/>
    <property type="project" value="TreeGrafter"/>
</dbReference>
<dbReference type="PROSITE" id="PS50195">
    <property type="entry name" value="PX"/>
    <property type="match status" value="1"/>
</dbReference>
<dbReference type="Gene3D" id="2.30.30.40">
    <property type="entry name" value="SH3 Domains"/>
    <property type="match status" value="1"/>
</dbReference>
<comment type="subcellular location">
    <subcellularLocation>
        <location evidence="1">Cytoplasmic vesicle membrane</location>
    </subcellularLocation>
</comment>
<reference evidence="12" key="1">
    <citation type="submission" date="2021-07" db="EMBL/GenBank/DDBJ databases">
        <authorList>
            <person name="Catto M.A."/>
            <person name="Jacobson A."/>
            <person name="Kennedy G."/>
            <person name="Labadie P."/>
            <person name="Hunt B.G."/>
            <person name="Srinivasan R."/>
        </authorList>
    </citation>
    <scope>NUCLEOTIDE SEQUENCE</scope>
    <source>
        <strain evidence="12">PL_HMW_Pooled</strain>
        <tissue evidence="12">Head</tissue>
    </source>
</reference>
<dbReference type="PROSITE" id="PS50002">
    <property type="entry name" value="SH3"/>
    <property type="match status" value="1"/>
</dbReference>
<protein>
    <recommendedName>
        <fullName evidence="6">Sorting nexin</fullName>
    </recommendedName>
</protein>
<dbReference type="GO" id="GO:0016197">
    <property type="term" value="P:endosomal transport"/>
    <property type="evidence" value="ECO:0007669"/>
    <property type="project" value="TreeGrafter"/>
</dbReference>
<evidence type="ECO:0000259" key="10">
    <source>
        <dbReference type="PROSITE" id="PS50002"/>
    </source>
</evidence>
<keyword evidence="4" id="KW-0472">Membrane</keyword>
<dbReference type="GO" id="GO:0030659">
    <property type="term" value="C:cytoplasmic vesicle membrane"/>
    <property type="evidence" value="ECO:0007669"/>
    <property type="project" value="UniProtKB-SubCell"/>
</dbReference>
<keyword evidence="5" id="KW-0968">Cytoplasmic vesicle</keyword>
<feature type="domain" description="PX" evidence="11">
    <location>
        <begin position="208"/>
        <end position="318"/>
    </location>
</feature>
<organism evidence="12 13">
    <name type="scientific">Frankliniella fusca</name>
    <dbReference type="NCBI Taxonomy" id="407009"/>
    <lineage>
        <taxon>Eukaryota</taxon>
        <taxon>Metazoa</taxon>
        <taxon>Ecdysozoa</taxon>
        <taxon>Arthropoda</taxon>
        <taxon>Hexapoda</taxon>
        <taxon>Insecta</taxon>
        <taxon>Pterygota</taxon>
        <taxon>Neoptera</taxon>
        <taxon>Paraneoptera</taxon>
        <taxon>Thysanoptera</taxon>
        <taxon>Terebrantia</taxon>
        <taxon>Thripoidea</taxon>
        <taxon>Thripidae</taxon>
        <taxon>Frankliniella</taxon>
    </lineage>
</organism>
<dbReference type="SUPFAM" id="SSF50044">
    <property type="entry name" value="SH3-domain"/>
    <property type="match status" value="1"/>
</dbReference>
<reference evidence="12" key="2">
    <citation type="journal article" date="2023" name="BMC Genomics">
        <title>Pest status, molecular evolution, and epigenetic factors derived from the genome assembly of Frankliniella fusca, a thysanopteran phytovirus vector.</title>
        <authorList>
            <person name="Catto M.A."/>
            <person name="Labadie P.E."/>
            <person name="Jacobson A.L."/>
            <person name="Kennedy G.G."/>
            <person name="Srinivasan R."/>
            <person name="Hunt B.G."/>
        </authorList>
    </citation>
    <scope>NUCLEOTIDE SEQUENCE</scope>
    <source>
        <strain evidence="12">PL_HMW_Pooled</strain>
    </source>
</reference>
<dbReference type="AlphaFoldDB" id="A0AAE1H8Z4"/>
<comment type="similarity">
    <text evidence="2 6">Belongs to the sorting nexin family.</text>
</comment>
<evidence type="ECO:0000256" key="9">
    <source>
        <dbReference type="SAM" id="MobiDB-lite"/>
    </source>
</evidence>
<dbReference type="InterPro" id="IPR001683">
    <property type="entry name" value="PX_dom"/>
</dbReference>
<proteinExistence type="inferred from homology"/>
<dbReference type="Pfam" id="PF14604">
    <property type="entry name" value="SH3_9"/>
    <property type="match status" value="1"/>
</dbReference>
<dbReference type="InterPro" id="IPR019497">
    <property type="entry name" value="Sorting_nexin_WASP-bd-dom"/>
</dbReference>
<accession>A0AAE1H8Z4</accession>
<keyword evidence="13" id="KW-1185">Reference proteome</keyword>
<dbReference type="InterPro" id="IPR014536">
    <property type="entry name" value="Snx9_fam"/>
</dbReference>
<evidence type="ECO:0000256" key="7">
    <source>
        <dbReference type="PIRSR" id="PIRSR027744-1"/>
    </source>
</evidence>
<dbReference type="CDD" id="cd06862">
    <property type="entry name" value="PX_SNX9_18_like"/>
    <property type="match status" value="1"/>
</dbReference>
<feature type="binding site" evidence="7">
    <location>
        <position position="246"/>
    </location>
    <ligand>
        <name>a 1,2-diacyl-sn-glycero-3-phospho-(1D-myo-inositol-4,5-bisphosphate)</name>
        <dbReference type="ChEBI" id="CHEBI:58456"/>
    </ligand>
</feature>
<evidence type="ECO:0000313" key="13">
    <source>
        <dbReference type="Proteomes" id="UP001219518"/>
    </source>
</evidence>
<dbReference type="GO" id="GO:0006897">
    <property type="term" value="P:endocytosis"/>
    <property type="evidence" value="ECO:0007669"/>
    <property type="project" value="TreeGrafter"/>
</dbReference>
<evidence type="ECO:0000313" key="12">
    <source>
        <dbReference type="EMBL" id="KAK3917037.1"/>
    </source>
</evidence>
<evidence type="ECO:0000256" key="1">
    <source>
        <dbReference type="ARBA" id="ARBA00004156"/>
    </source>
</evidence>
<evidence type="ECO:0000256" key="4">
    <source>
        <dbReference type="ARBA" id="ARBA00023136"/>
    </source>
</evidence>
<evidence type="ECO:0000256" key="3">
    <source>
        <dbReference type="ARBA" id="ARBA00022443"/>
    </source>
</evidence>
<name>A0AAE1H8Z4_9NEOP</name>
<dbReference type="SMART" id="SM00326">
    <property type="entry name" value="SH3"/>
    <property type="match status" value="1"/>
</dbReference>
<dbReference type="PIRSF" id="PIRSF027744">
    <property type="entry name" value="Snx9"/>
    <property type="match status" value="1"/>
</dbReference>
<dbReference type="FunFam" id="3.30.1520.10:FF:000004">
    <property type="entry name" value="Sorting nexin"/>
    <property type="match status" value="1"/>
</dbReference>
<feature type="compositionally biased region" description="Polar residues" evidence="9">
    <location>
        <begin position="86"/>
        <end position="99"/>
    </location>
</feature>
<dbReference type="CDD" id="cd07626">
    <property type="entry name" value="BAR_SNX9_like"/>
    <property type="match status" value="1"/>
</dbReference>
<feature type="binding site" evidence="7">
    <location>
        <position position="284"/>
    </location>
    <ligand>
        <name>a 1,2-diacyl-sn-glycero-3-phospho-(1D-myo-inositol-4,5-bisphosphate)</name>
        <dbReference type="ChEBI" id="CHEBI:58456"/>
    </ligand>
</feature>
<feature type="binding site" evidence="7">
    <location>
        <position position="244"/>
    </location>
    <ligand>
        <name>a 1,2-diacyl-sn-glycero-3-phospho-(1D-myo-inositol-4,5-bisphosphate)</name>
        <dbReference type="ChEBI" id="CHEBI:58456"/>
    </ligand>
</feature>
<dbReference type="SUPFAM" id="SSF64268">
    <property type="entry name" value="PX domain"/>
    <property type="match status" value="1"/>
</dbReference>
<dbReference type="Pfam" id="PF10456">
    <property type="entry name" value="BAR_3_WASP_bdg"/>
    <property type="match status" value="1"/>
</dbReference>
<dbReference type="SMART" id="SM00312">
    <property type="entry name" value="PX"/>
    <property type="match status" value="1"/>
</dbReference>
<dbReference type="GO" id="GO:0015031">
    <property type="term" value="P:protein transport"/>
    <property type="evidence" value="ECO:0007669"/>
    <property type="project" value="InterPro"/>
</dbReference>
<dbReference type="GO" id="GO:0035091">
    <property type="term" value="F:phosphatidylinositol binding"/>
    <property type="evidence" value="ECO:0007669"/>
    <property type="project" value="InterPro"/>
</dbReference>
<feature type="compositionally biased region" description="Acidic residues" evidence="9">
    <location>
        <begin position="102"/>
        <end position="115"/>
    </location>
</feature>
<dbReference type="GO" id="GO:0097320">
    <property type="term" value="P:plasma membrane tubulation"/>
    <property type="evidence" value="ECO:0007669"/>
    <property type="project" value="TreeGrafter"/>
</dbReference>
<comment type="caution">
    <text evidence="12">The sequence shown here is derived from an EMBL/GenBank/DDBJ whole genome shotgun (WGS) entry which is preliminary data.</text>
</comment>
<sequence>MAGVTVQALYDFSGEPGTAELSIKVGDVLTVTRKDVGEGWWEGKTSSGQTGLFPAAYVQEIAASQPPTMPPPPLPADMYNNDDWGDNQTSNNYANTPQNYDGGDDWDDEWDDDSESGSRPPVGGQGISGPISHVSKSGSAGDVSSIGRFNEGKGTVGKKNFNRFSSFVKSGGESYILGTLQVAVPDGSKVWVVDGHEGPIWSPNPEPYSCVVAQPKKETKLKGLKSFIAYQLTPSFNNIQVSRRYKHFDWLHERLEEKFSLIPIPPLPDKQISGRYEEQFIEHRKNQLQLFVDSVCRHPVLSRCEVWQHFLTCTDEKRWKQGKRRAESDKLIGANYFFALQAPEAPIALYTLEIETDNCAKFVQGMDGAVKNLLATASDQSKKHQGPYKREYQRIGHAFTSLGQAFEEPASSPRANLSTAIKMTGEAYNEIGRLFEEQPKLDWEPLGDVLHLYRGIIASFPDILTVHKGALQKRKECEKLTADHKMEQTQLSEVTRRTDVVSYALLSEINHFHSERAEDFKQGMKKYLNEQIIFYEKIVQKLKEAVAVYED</sequence>